<keyword evidence="2" id="KW-1185">Reference proteome</keyword>
<evidence type="ECO:0000313" key="2">
    <source>
        <dbReference type="Proteomes" id="UP000198990"/>
    </source>
</evidence>
<protein>
    <submittedName>
        <fullName evidence="1">Uncharacterized protein</fullName>
    </submittedName>
</protein>
<dbReference type="RefSeq" id="WP_091624831.1">
    <property type="nucleotide sequence ID" value="NZ_FNZN01000005.1"/>
</dbReference>
<proteinExistence type="predicted"/>
<dbReference type="AlphaFoldDB" id="A0A1H7SXE2"/>
<name>A0A1H7SXE2_9FLAO</name>
<evidence type="ECO:0000313" key="1">
    <source>
        <dbReference type="EMBL" id="SEL76929.1"/>
    </source>
</evidence>
<dbReference type="EMBL" id="FNZN01000005">
    <property type="protein sequence ID" value="SEL76929.1"/>
    <property type="molecule type" value="Genomic_DNA"/>
</dbReference>
<accession>A0A1H7SXE2</accession>
<dbReference type="Proteomes" id="UP000198990">
    <property type="component" value="Unassembled WGS sequence"/>
</dbReference>
<gene>
    <name evidence="1" type="ORF">SAMN04488008_105151</name>
</gene>
<organism evidence="1 2">
    <name type="scientific">Maribacter orientalis</name>
    <dbReference type="NCBI Taxonomy" id="228957"/>
    <lineage>
        <taxon>Bacteria</taxon>
        <taxon>Pseudomonadati</taxon>
        <taxon>Bacteroidota</taxon>
        <taxon>Flavobacteriia</taxon>
        <taxon>Flavobacteriales</taxon>
        <taxon>Flavobacteriaceae</taxon>
        <taxon>Maribacter</taxon>
    </lineage>
</organism>
<sequence length="88" mass="10553">MGIDLSEFKTINYFISYQMTIPIMNVNGKFRKALRALEKDNEFIKKYNEQIELYGHIPYFKIPYVVDYYKVDPSDYFIKSVLIKSMMC</sequence>
<reference evidence="2" key="1">
    <citation type="submission" date="2016-10" db="EMBL/GenBank/DDBJ databases">
        <authorList>
            <person name="Varghese N."/>
            <person name="Submissions S."/>
        </authorList>
    </citation>
    <scope>NUCLEOTIDE SEQUENCE [LARGE SCALE GENOMIC DNA]</scope>
    <source>
        <strain evidence="2">DSM 16471</strain>
    </source>
</reference>